<sequence>MYGSVHKGTVPRIWFIFLNYREPSGCPDLSETDYYEILIKIFHLVKNFLKLNNIWKKYFLMKIQKIFFIVN</sequence>
<reference evidence="1" key="1">
    <citation type="journal article" date="2020" name="Nature">
        <title>Giant virus diversity and host interactions through global metagenomics.</title>
        <authorList>
            <person name="Schulz F."/>
            <person name="Roux S."/>
            <person name="Paez-Espino D."/>
            <person name="Jungbluth S."/>
            <person name="Walsh D.A."/>
            <person name="Denef V.J."/>
            <person name="McMahon K.D."/>
            <person name="Konstantinidis K.T."/>
            <person name="Eloe-Fadrosh E.A."/>
            <person name="Kyrpides N.C."/>
            <person name="Woyke T."/>
        </authorList>
    </citation>
    <scope>NUCLEOTIDE SEQUENCE</scope>
    <source>
        <strain evidence="1">GVMAG-S-1021933-23</strain>
    </source>
</reference>
<proteinExistence type="predicted"/>
<protein>
    <submittedName>
        <fullName evidence="1">Uncharacterized protein</fullName>
    </submittedName>
</protein>
<organism evidence="1">
    <name type="scientific">viral metagenome</name>
    <dbReference type="NCBI Taxonomy" id="1070528"/>
    <lineage>
        <taxon>unclassified sequences</taxon>
        <taxon>metagenomes</taxon>
        <taxon>organismal metagenomes</taxon>
    </lineage>
</organism>
<name>A0A6C0AFT9_9ZZZZ</name>
<evidence type="ECO:0000313" key="1">
    <source>
        <dbReference type="EMBL" id="QHS78201.1"/>
    </source>
</evidence>
<accession>A0A6C0AFT9</accession>
<dbReference type="AlphaFoldDB" id="A0A6C0AFT9"/>
<dbReference type="EMBL" id="MN740595">
    <property type="protein sequence ID" value="QHS78201.1"/>
    <property type="molecule type" value="Genomic_DNA"/>
</dbReference>